<organism evidence="2 4">
    <name type="scientific">Kocuria flava</name>
    <dbReference type="NCBI Taxonomy" id="446860"/>
    <lineage>
        <taxon>Bacteria</taxon>
        <taxon>Bacillati</taxon>
        <taxon>Actinomycetota</taxon>
        <taxon>Actinomycetes</taxon>
        <taxon>Micrococcales</taxon>
        <taxon>Micrococcaceae</taxon>
        <taxon>Kocuria</taxon>
    </lineage>
</organism>
<dbReference type="RefSeq" id="WP_058859019.1">
    <property type="nucleotide sequence ID" value="NZ_BJZR01000004.1"/>
</dbReference>
<dbReference type="InterPro" id="IPR046094">
    <property type="entry name" value="DUF6112"/>
</dbReference>
<keyword evidence="1" id="KW-1133">Transmembrane helix</keyword>
<keyword evidence="1" id="KW-0812">Transmembrane</keyword>
<dbReference type="Pfam" id="PF19607">
    <property type="entry name" value="DUF6112"/>
    <property type="match status" value="1"/>
</dbReference>
<evidence type="ECO:0008006" key="6">
    <source>
        <dbReference type="Google" id="ProtNLM"/>
    </source>
</evidence>
<dbReference type="AlphaFoldDB" id="A0A0U3HHL2"/>
<dbReference type="KEGG" id="kfv:AS188_11790"/>
<evidence type="ECO:0000313" key="2">
    <source>
        <dbReference type="EMBL" id="ALU40328.1"/>
    </source>
</evidence>
<sequence>MTILSLITETTTAALPVVLPANIDINPNDSGLPGIAQLRTIVGAVMTIGLILSVLALIVSAIVWGFGANSSNPNLAGRGKIGVLVSCGAAVICGASVTLINFFWDVGQQV</sequence>
<evidence type="ECO:0000313" key="3">
    <source>
        <dbReference type="EMBL" id="GEO90975.1"/>
    </source>
</evidence>
<feature type="transmembrane region" description="Helical" evidence="1">
    <location>
        <begin position="81"/>
        <end position="104"/>
    </location>
</feature>
<proteinExistence type="predicted"/>
<dbReference type="Proteomes" id="UP000057181">
    <property type="component" value="Chromosome"/>
</dbReference>
<gene>
    <name evidence="2" type="ORF">AS188_11790</name>
    <name evidence="3" type="ORF">KFL01_02810</name>
</gene>
<evidence type="ECO:0000256" key="1">
    <source>
        <dbReference type="SAM" id="Phobius"/>
    </source>
</evidence>
<dbReference type="Proteomes" id="UP000321155">
    <property type="component" value="Unassembled WGS sequence"/>
</dbReference>
<keyword evidence="1" id="KW-0472">Membrane</keyword>
<accession>A0A0U3HHL2</accession>
<dbReference type="STRING" id="446860.AS188_11790"/>
<dbReference type="EMBL" id="CP013254">
    <property type="protein sequence ID" value="ALU40328.1"/>
    <property type="molecule type" value="Genomic_DNA"/>
</dbReference>
<protein>
    <recommendedName>
        <fullName evidence="6">Integral membrane protein</fullName>
    </recommendedName>
</protein>
<reference evidence="3 5" key="2">
    <citation type="submission" date="2019-07" db="EMBL/GenBank/DDBJ databases">
        <title>Whole genome shotgun sequence of Kocuria flava NBRC 107626.</title>
        <authorList>
            <person name="Hosoyama A."/>
            <person name="Uohara A."/>
            <person name="Ohji S."/>
            <person name="Ichikawa N."/>
        </authorList>
    </citation>
    <scope>NUCLEOTIDE SEQUENCE [LARGE SCALE GENOMIC DNA]</scope>
    <source>
        <strain evidence="3 5">NBRC 107626</strain>
    </source>
</reference>
<reference evidence="2 4" key="1">
    <citation type="submission" date="2015-11" db="EMBL/GenBank/DDBJ databases">
        <title>Complete Genome Sequence of Kocuria flava strain HO-9041.</title>
        <authorList>
            <person name="Zhou M."/>
            <person name="Dai J."/>
        </authorList>
    </citation>
    <scope>NUCLEOTIDE SEQUENCE [LARGE SCALE GENOMIC DNA]</scope>
    <source>
        <strain evidence="2 4">HO-9041</strain>
    </source>
</reference>
<keyword evidence="5" id="KW-1185">Reference proteome</keyword>
<name>A0A0U3HHL2_9MICC</name>
<evidence type="ECO:0000313" key="5">
    <source>
        <dbReference type="Proteomes" id="UP000321155"/>
    </source>
</evidence>
<feature type="transmembrane region" description="Helical" evidence="1">
    <location>
        <begin position="44"/>
        <end position="69"/>
    </location>
</feature>
<evidence type="ECO:0000313" key="4">
    <source>
        <dbReference type="Proteomes" id="UP000057181"/>
    </source>
</evidence>
<dbReference type="EMBL" id="BJZR01000004">
    <property type="protein sequence ID" value="GEO90975.1"/>
    <property type="molecule type" value="Genomic_DNA"/>
</dbReference>
<dbReference type="OrthoDB" id="3873029at2"/>